<dbReference type="Gene3D" id="1.25.40.10">
    <property type="entry name" value="Tetratricopeptide repeat domain"/>
    <property type="match status" value="1"/>
</dbReference>
<feature type="compositionally biased region" description="Basic and acidic residues" evidence="4">
    <location>
        <begin position="78"/>
        <end position="90"/>
    </location>
</feature>
<feature type="compositionally biased region" description="Low complexity" evidence="4">
    <location>
        <begin position="24"/>
        <end position="34"/>
    </location>
</feature>
<comment type="caution">
    <text evidence="6">The sequence shown here is derived from an EMBL/GenBank/DDBJ whole genome shotgun (WGS) entry which is preliminary data.</text>
</comment>
<dbReference type="GO" id="GO:0035269">
    <property type="term" value="P:protein O-linked glycosylation via mannose"/>
    <property type="evidence" value="ECO:0007669"/>
    <property type="project" value="TreeGrafter"/>
</dbReference>
<dbReference type="Pfam" id="PF13432">
    <property type="entry name" value="TPR_16"/>
    <property type="match status" value="2"/>
</dbReference>
<evidence type="ECO:0000256" key="3">
    <source>
        <dbReference type="PROSITE-ProRule" id="PRU00339"/>
    </source>
</evidence>
<reference evidence="6 7" key="1">
    <citation type="journal article" date="2019" name="Nat. Microbiol.">
        <title>Mediterranean grassland soil C-N compound turnover is dependent on rainfall and depth, and is mediated by genomically divergent microorganisms.</title>
        <authorList>
            <person name="Diamond S."/>
            <person name="Andeer P.F."/>
            <person name="Li Z."/>
            <person name="Crits-Christoph A."/>
            <person name="Burstein D."/>
            <person name="Anantharaman K."/>
            <person name="Lane K.R."/>
            <person name="Thomas B.C."/>
            <person name="Pan C."/>
            <person name="Northen T.R."/>
            <person name="Banfield J.F."/>
        </authorList>
    </citation>
    <scope>NUCLEOTIDE SEQUENCE [LARGE SCALE GENOMIC DNA]</scope>
    <source>
        <strain evidence="6">WS_11</strain>
    </source>
</reference>
<feature type="chain" id="PRO_5022226988" evidence="5">
    <location>
        <begin position="28"/>
        <end position="434"/>
    </location>
</feature>
<dbReference type="SUPFAM" id="SSF48452">
    <property type="entry name" value="TPR-like"/>
    <property type="match status" value="2"/>
</dbReference>
<dbReference type="GO" id="GO:0030968">
    <property type="term" value="P:endoplasmic reticulum unfolded protein response"/>
    <property type="evidence" value="ECO:0007669"/>
    <property type="project" value="TreeGrafter"/>
</dbReference>
<dbReference type="PANTHER" id="PTHR44227">
    <property type="match status" value="1"/>
</dbReference>
<dbReference type="EMBL" id="VBPB01000243">
    <property type="protein sequence ID" value="TMQ70193.1"/>
    <property type="molecule type" value="Genomic_DNA"/>
</dbReference>
<proteinExistence type="predicted"/>
<feature type="repeat" description="TPR" evidence="3">
    <location>
        <begin position="159"/>
        <end position="192"/>
    </location>
</feature>
<feature type="repeat" description="TPR" evidence="3">
    <location>
        <begin position="193"/>
        <end position="226"/>
    </location>
</feature>
<dbReference type="SMART" id="SM00028">
    <property type="entry name" value="TPR"/>
    <property type="match status" value="8"/>
</dbReference>
<evidence type="ECO:0000313" key="6">
    <source>
        <dbReference type="EMBL" id="TMQ70193.1"/>
    </source>
</evidence>
<feature type="signal peptide" evidence="5">
    <location>
        <begin position="1"/>
        <end position="27"/>
    </location>
</feature>
<evidence type="ECO:0000313" key="7">
    <source>
        <dbReference type="Proteomes" id="UP000319771"/>
    </source>
</evidence>
<dbReference type="InterPro" id="IPR011990">
    <property type="entry name" value="TPR-like_helical_dom_sf"/>
</dbReference>
<keyword evidence="2 3" id="KW-0802">TPR repeat</keyword>
<sequence length="434" mass="47177">MIPRRARLEAALVLIAGLLAGTTPAAAQTAGRPRPASPPPPDSTATARPGPTLFVPARQDSAPPESPPAPLLIPGRASPEDTSRSNPEKRAHDAFALGRQLEAQGAPGAAIVSYLNAVKFDPTLPDAHYRIAMLFLTRDQLGEAAKHLAAEVEHHPKNEDAVRQLGLCLARMGDSERAIRSLERLARHSPREGENWRALGFAYLAAKRPREAEAALRRALRLPPATVEERRDLGAALGALGRDAEARVQYRLALALAPTDAPTWLNLGNLERRAGRRDSALACYRRAEASDSSFALALKAQTQVLRELNRDDEAVDAYRRWLTRHPDHHGTRLEAVQLLEELGRSDEALALARDGTRQRVDSGQPHVILALVLRGRGDTPGALVELRRAEALYHGNPPEREKVRKTIAAMRAAAPDSLRAIFDADSVAASGRRK</sequence>
<dbReference type="AlphaFoldDB" id="A0A538U2V8"/>
<evidence type="ECO:0000256" key="2">
    <source>
        <dbReference type="ARBA" id="ARBA00022803"/>
    </source>
</evidence>
<dbReference type="InterPro" id="IPR052346">
    <property type="entry name" value="O-mannosyl-transferase_TMTC"/>
</dbReference>
<name>A0A538U2V8_UNCEI</name>
<gene>
    <name evidence="6" type="ORF">E6K81_13200</name>
</gene>
<dbReference type="InterPro" id="IPR019734">
    <property type="entry name" value="TPR_rpt"/>
</dbReference>
<protein>
    <submittedName>
        <fullName evidence="6">Tetratricopeptide repeat protein</fullName>
    </submittedName>
</protein>
<keyword evidence="1" id="KW-0677">Repeat</keyword>
<dbReference type="PROSITE" id="PS50005">
    <property type="entry name" value="TPR"/>
    <property type="match status" value="2"/>
</dbReference>
<organism evidence="6 7">
    <name type="scientific">Eiseniibacteriota bacterium</name>
    <dbReference type="NCBI Taxonomy" id="2212470"/>
    <lineage>
        <taxon>Bacteria</taxon>
        <taxon>Candidatus Eiseniibacteriota</taxon>
    </lineage>
</organism>
<dbReference type="PANTHER" id="PTHR44227:SF3">
    <property type="entry name" value="PROTEIN O-MANNOSYL-TRANSFERASE TMTC4"/>
    <property type="match status" value="1"/>
</dbReference>
<keyword evidence="5" id="KW-0732">Signal</keyword>
<evidence type="ECO:0000256" key="1">
    <source>
        <dbReference type="ARBA" id="ARBA00022737"/>
    </source>
</evidence>
<evidence type="ECO:0000256" key="4">
    <source>
        <dbReference type="SAM" id="MobiDB-lite"/>
    </source>
</evidence>
<feature type="region of interest" description="Disordered" evidence="4">
    <location>
        <begin position="24"/>
        <end position="90"/>
    </location>
</feature>
<evidence type="ECO:0000256" key="5">
    <source>
        <dbReference type="SAM" id="SignalP"/>
    </source>
</evidence>
<dbReference type="Proteomes" id="UP000319771">
    <property type="component" value="Unassembled WGS sequence"/>
</dbReference>
<accession>A0A538U2V8</accession>
<dbReference type="GO" id="GO:0000030">
    <property type="term" value="F:mannosyltransferase activity"/>
    <property type="evidence" value="ECO:0007669"/>
    <property type="project" value="TreeGrafter"/>
</dbReference>